<gene>
    <name evidence="10" type="ORF">AYBTSS11_LOCUS18696</name>
</gene>
<keyword evidence="7" id="KW-0325">Glycoprotein</keyword>
<protein>
    <recommendedName>
        <fullName evidence="9">Protein kinase domain-containing protein</fullName>
    </recommendedName>
</protein>
<name>A0AA86VNJ4_9FABA</name>
<keyword evidence="11" id="KW-1185">Reference proteome</keyword>
<evidence type="ECO:0000256" key="6">
    <source>
        <dbReference type="ARBA" id="ARBA00023136"/>
    </source>
</evidence>
<evidence type="ECO:0000256" key="5">
    <source>
        <dbReference type="ARBA" id="ARBA00022989"/>
    </source>
</evidence>
<dbReference type="InterPro" id="IPR000719">
    <property type="entry name" value="Prot_kinase_dom"/>
</dbReference>
<proteinExistence type="predicted"/>
<dbReference type="Proteomes" id="UP001189624">
    <property type="component" value="Chromosome 6"/>
</dbReference>
<feature type="domain" description="Protein kinase" evidence="9">
    <location>
        <begin position="1"/>
        <end position="114"/>
    </location>
</feature>
<keyword evidence="2" id="KW-0418">Kinase</keyword>
<dbReference type="EMBL" id="OY731403">
    <property type="protein sequence ID" value="CAJ1961376.1"/>
    <property type="molecule type" value="Genomic_DNA"/>
</dbReference>
<sequence>MNQITPKISDFGLAKLCSKNRSLVSMTAARGTLGYIAPEVFSRNFGNVSYKSDIYSYGMLLLEMVGGRKNVDMSSAQNFHVLYPDWIHNLVDGDIHINVEDEGDAKIAKKLAIVGLWCIQWQLVNCPSIKSVPPPPVAPAPILSSSAGAENIHAHTNNIAPTATSAPSPVDAPNPSPSPAIASAPSPGATLPSVSSVPSPLPLVSPTLPSRSPALSPLSVPSRVRHTPAGEDQEVHIQEGDAQSNIEEDHPLGTNLPIISPYGLG</sequence>
<dbReference type="InterPro" id="IPR011009">
    <property type="entry name" value="Kinase-like_dom_sf"/>
</dbReference>
<dbReference type="SUPFAM" id="SSF56112">
    <property type="entry name" value="Protein kinase-like (PK-like)"/>
    <property type="match status" value="1"/>
</dbReference>
<evidence type="ECO:0000259" key="9">
    <source>
        <dbReference type="PROSITE" id="PS50011"/>
    </source>
</evidence>
<keyword evidence="6" id="KW-0472">Membrane</keyword>
<comment type="subcellular location">
    <subcellularLocation>
        <location evidence="1">Membrane</location>
        <topology evidence="1">Single-pass type I membrane protein</topology>
    </subcellularLocation>
</comment>
<evidence type="ECO:0000256" key="3">
    <source>
        <dbReference type="ARBA" id="ARBA00022692"/>
    </source>
</evidence>
<organism evidence="10 11">
    <name type="scientific">Sphenostylis stenocarpa</name>
    <dbReference type="NCBI Taxonomy" id="92480"/>
    <lineage>
        <taxon>Eukaryota</taxon>
        <taxon>Viridiplantae</taxon>
        <taxon>Streptophyta</taxon>
        <taxon>Embryophyta</taxon>
        <taxon>Tracheophyta</taxon>
        <taxon>Spermatophyta</taxon>
        <taxon>Magnoliopsida</taxon>
        <taxon>eudicotyledons</taxon>
        <taxon>Gunneridae</taxon>
        <taxon>Pentapetalae</taxon>
        <taxon>rosids</taxon>
        <taxon>fabids</taxon>
        <taxon>Fabales</taxon>
        <taxon>Fabaceae</taxon>
        <taxon>Papilionoideae</taxon>
        <taxon>50 kb inversion clade</taxon>
        <taxon>NPAAA clade</taxon>
        <taxon>indigoferoid/millettioid clade</taxon>
        <taxon>Phaseoleae</taxon>
        <taxon>Sphenostylis</taxon>
    </lineage>
</organism>
<dbReference type="GO" id="GO:0005524">
    <property type="term" value="F:ATP binding"/>
    <property type="evidence" value="ECO:0007669"/>
    <property type="project" value="InterPro"/>
</dbReference>
<dbReference type="InterPro" id="IPR045874">
    <property type="entry name" value="LRK10/LRL21-25-like"/>
</dbReference>
<keyword evidence="3" id="KW-0812">Transmembrane</keyword>
<dbReference type="Pfam" id="PF00069">
    <property type="entry name" value="Pkinase"/>
    <property type="match status" value="1"/>
</dbReference>
<dbReference type="GO" id="GO:0004674">
    <property type="term" value="F:protein serine/threonine kinase activity"/>
    <property type="evidence" value="ECO:0007669"/>
    <property type="project" value="UniProtKB-KW"/>
</dbReference>
<feature type="compositionally biased region" description="Low complexity" evidence="8">
    <location>
        <begin position="179"/>
        <end position="222"/>
    </location>
</feature>
<accession>A0AA86VNJ4</accession>
<evidence type="ECO:0000256" key="8">
    <source>
        <dbReference type="SAM" id="MobiDB-lite"/>
    </source>
</evidence>
<evidence type="ECO:0000313" key="10">
    <source>
        <dbReference type="EMBL" id="CAJ1961376.1"/>
    </source>
</evidence>
<dbReference type="PROSITE" id="PS50011">
    <property type="entry name" value="PROTEIN_KINASE_DOM"/>
    <property type="match status" value="1"/>
</dbReference>
<reference evidence="10" key="1">
    <citation type="submission" date="2023-10" db="EMBL/GenBank/DDBJ databases">
        <authorList>
            <person name="Domelevo Entfellner J.-B."/>
        </authorList>
    </citation>
    <scope>NUCLEOTIDE SEQUENCE</scope>
</reference>
<dbReference type="PANTHER" id="PTHR27009">
    <property type="entry name" value="RUST RESISTANCE KINASE LR10-RELATED"/>
    <property type="match status" value="1"/>
</dbReference>
<keyword evidence="4" id="KW-0732">Signal</keyword>
<evidence type="ECO:0000256" key="7">
    <source>
        <dbReference type="ARBA" id="ARBA00023180"/>
    </source>
</evidence>
<evidence type="ECO:0000256" key="2">
    <source>
        <dbReference type="ARBA" id="ARBA00022527"/>
    </source>
</evidence>
<keyword evidence="2" id="KW-0808">Transferase</keyword>
<feature type="region of interest" description="Disordered" evidence="8">
    <location>
        <begin position="159"/>
        <end position="231"/>
    </location>
</feature>
<keyword evidence="5" id="KW-1133">Transmembrane helix</keyword>
<evidence type="ECO:0000313" key="11">
    <source>
        <dbReference type="Proteomes" id="UP001189624"/>
    </source>
</evidence>
<dbReference type="GO" id="GO:0016020">
    <property type="term" value="C:membrane"/>
    <property type="evidence" value="ECO:0007669"/>
    <property type="project" value="UniProtKB-SubCell"/>
</dbReference>
<evidence type="ECO:0000256" key="4">
    <source>
        <dbReference type="ARBA" id="ARBA00022729"/>
    </source>
</evidence>
<dbReference type="AlphaFoldDB" id="A0AA86VNJ4"/>
<dbReference type="Gene3D" id="1.10.510.10">
    <property type="entry name" value="Transferase(Phosphotransferase) domain 1"/>
    <property type="match status" value="1"/>
</dbReference>
<keyword evidence="2" id="KW-0723">Serine/threonine-protein kinase</keyword>
<dbReference type="Gramene" id="rna-AYBTSS11_LOCUS18696">
    <property type="protein sequence ID" value="CAJ1961376.1"/>
    <property type="gene ID" value="gene-AYBTSS11_LOCUS18696"/>
</dbReference>
<evidence type="ECO:0000256" key="1">
    <source>
        <dbReference type="ARBA" id="ARBA00004479"/>
    </source>
</evidence>